<dbReference type="STRING" id="373668.SAMN05421786_105117"/>
<reference evidence="2" key="1">
    <citation type="submission" date="2017-01" db="EMBL/GenBank/DDBJ databases">
        <authorList>
            <person name="Varghese N."/>
            <person name="Submissions S."/>
        </authorList>
    </citation>
    <scope>NUCLEOTIDE SEQUENCE [LARGE SCALE GENOMIC DNA]</scope>
    <source>
        <strain evidence="2">DSM 18017</strain>
    </source>
</reference>
<dbReference type="Proteomes" id="UP000186744">
    <property type="component" value="Unassembled WGS sequence"/>
</dbReference>
<dbReference type="InterPro" id="IPR058074">
    <property type="entry name" value="Bacteriocin-like"/>
</dbReference>
<protein>
    <submittedName>
        <fullName evidence="1">Uncharacterized protein</fullName>
    </submittedName>
</protein>
<accession>A0A1N7PF29</accession>
<dbReference type="AlphaFoldDB" id="A0A1N7PF29"/>
<name>A0A1N7PF29_9FLAO</name>
<dbReference type="RefSeq" id="WP_167369998.1">
    <property type="nucleotide sequence ID" value="NZ_FTOL01000005.1"/>
</dbReference>
<keyword evidence="2" id="KW-1185">Reference proteome</keyword>
<proteinExistence type="predicted"/>
<evidence type="ECO:0000313" key="1">
    <source>
        <dbReference type="EMBL" id="SIT09137.1"/>
    </source>
</evidence>
<dbReference type="NCBIfam" id="NF047798">
    <property type="entry name" value="leader_Chryseo"/>
    <property type="match status" value="1"/>
</dbReference>
<evidence type="ECO:0000313" key="2">
    <source>
        <dbReference type="Proteomes" id="UP000186744"/>
    </source>
</evidence>
<organism evidence="1 2">
    <name type="scientific">Chryseobacterium ureilyticum</name>
    <dbReference type="NCBI Taxonomy" id="373668"/>
    <lineage>
        <taxon>Bacteria</taxon>
        <taxon>Pseudomonadati</taxon>
        <taxon>Bacteroidota</taxon>
        <taxon>Flavobacteriia</taxon>
        <taxon>Flavobacteriales</taxon>
        <taxon>Weeksellaceae</taxon>
        <taxon>Chryseobacterium group</taxon>
        <taxon>Chryseobacterium</taxon>
    </lineage>
</organism>
<sequence length="48" mass="5379">MKNLKKISRQEQKEIKGSGIIKRCTEHYQCPGGACCQNVCVLNPCILD</sequence>
<dbReference type="EMBL" id="FTOL01000005">
    <property type="protein sequence ID" value="SIT09137.1"/>
    <property type="molecule type" value="Genomic_DNA"/>
</dbReference>
<gene>
    <name evidence="1" type="ORF">SAMN05421786_105117</name>
</gene>